<dbReference type="OrthoDB" id="426422at2759"/>
<feature type="non-terminal residue" evidence="1">
    <location>
        <position position="1"/>
    </location>
</feature>
<dbReference type="EMBL" id="CAJNNV010026865">
    <property type="protein sequence ID" value="CAE8619177.1"/>
    <property type="molecule type" value="Genomic_DNA"/>
</dbReference>
<evidence type="ECO:0000313" key="2">
    <source>
        <dbReference type="Proteomes" id="UP000654075"/>
    </source>
</evidence>
<organism evidence="1 2">
    <name type="scientific">Polarella glacialis</name>
    <name type="common">Dinoflagellate</name>
    <dbReference type="NCBI Taxonomy" id="89957"/>
    <lineage>
        <taxon>Eukaryota</taxon>
        <taxon>Sar</taxon>
        <taxon>Alveolata</taxon>
        <taxon>Dinophyceae</taxon>
        <taxon>Suessiales</taxon>
        <taxon>Suessiaceae</taxon>
        <taxon>Polarella</taxon>
    </lineage>
</organism>
<keyword evidence="2" id="KW-1185">Reference proteome</keyword>
<gene>
    <name evidence="1" type="ORF">PGLA1383_LOCUS36770</name>
</gene>
<name>A0A813G2S7_POLGL</name>
<sequence length="136" mass="15127">AGKWRTVTWSKMEATPASGALALPPSQGKYYVAGSWNNFRFEEMTREGAESSGSFSCEVTLQSGTNQFQIVRNADWHQTIHPDCRNAGADAEIVGPEERAEKLCWSVSSSRGETLTIFFQRTVDDLGKSSMKVSWR</sequence>
<accession>A0A813G2S7</accession>
<protein>
    <submittedName>
        <fullName evidence="1">Uncharacterized protein</fullName>
    </submittedName>
</protein>
<proteinExistence type="predicted"/>
<dbReference type="Proteomes" id="UP000654075">
    <property type="component" value="Unassembled WGS sequence"/>
</dbReference>
<evidence type="ECO:0000313" key="1">
    <source>
        <dbReference type="EMBL" id="CAE8619177.1"/>
    </source>
</evidence>
<dbReference type="AlphaFoldDB" id="A0A813G2S7"/>
<dbReference type="InterPro" id="IPR013783">
    <property type="entry name" value="Ig-like_fold"/>
</dbReference>
<comment type="caution">
    <text evidence="1">The sequence shown here is derived from an EMBL/GenBank/DDBJ whole genome shotgun (WGS) entry which is preliminary data.</text>
</comment>
<dbReference type="Gene3D" id="2.60.40.10">
    <property type="entry name" value="Immunoglobulins"/>
    <property type="match status" value="1"/>
</dbReference>
<reference evidence="1" key="1">
    <citation type="submission" date="2021-02" db="EMBL/GenBank/DDBJ databases">
        <authorList>
            <person name="Dougan E. K."/>
            <person name="Rhodes N."/>
            <person name="Thang M."/>
            <person name="Chan C."/>
        </authorList>
    </citation>
    <scope>NUCLEOTIDE SEQUENCE</scope>
</reference>